<dbReference type="GO" id="GO:0003842">
    <property type="term" value="F:L-glutamate gamma-semialdehyde dehydrogenase activity"/>
    <property type="evidence" value="ECO:0007669"/>
    <property type="project" value="UniProtKB-UniRule"/>
</dbReference>
<evidence type="ECO:0000256" key="1">
    <source>
        <dbReference type="ARBA" id="ARBA00004786"/>
    </source>
</evidence>
<dbReference type="Pfam" id="PF00171">
    <property type="entry name" value="Aldedh"/>
    <property type="match status" value="1"/>
</dbReference>
<dbReference type="InterPro" id="IPR015590">
    <property type="entry name" value="Aldehyde_DH_dom"/>
</dbReference>
<dbReference type="Gene3D" id="3.40.605.10">
    <property type="entry name" value="Aldehyde Dehydrogenase, Chain A, domain 1"/>
    <property type="match status" value="1"/>
</dbReference>
<evidence type="ECO:0000256" key="6">
    <source>
        <dbReference type="ARBA" id="ARBA00048142"/>
    </source>
</evidence>
<accession>A0AAV3XWP5</accession>
<dbReference type="InterPro" id="IPR050485">
    <property type="entry name" value="Proline_metab_enzyme"/>
</dbReference>
<comment type="similarity">
    <text evidence="2 7">Belongs to the aldehyde dehydrogenase family.</text>
</comment>
<keyword evidence="4 7" id="KW-0520">NAD</keyword>
<organism evidence="10 11">
    <name type="scientific">Plakobranchus ocellatus</name>
    <dbReference type="NCBI Taxonomy" id="259542"/>
    <lineage>
        <taxon>Eukaryota</taxon>
        <taxon>Metazoa</taxon>
        <taxon>Spiralia</taxon>
        <taxon>Lophotrochozoa</taxon>
        <taxon>Mollusca</taxon>
        <taxon>Gastropoda</taxon>
        <taxon>Heterobranchia</taxon>
        <taxon>Euthyneura</taxon>
        <taxon>Panpulmonata</taxon>
        <taxon>Sacoglossa</taxon>
        <taxon>Placobranchoidea</taxon>
        <taxon>Plakobranchidae</taxon>
        <taxon>Plakobranchus</taxon>
    </lineage>
</organism>
<dbReference type="EMBL" id="BLXT01000074">
    <property type="protein sequence ID" value="GFN74271.1"/>
    <property type="molecule type" value="Genomic_DNA"/>
</dbReference>
<dbReference type="EC" id="1.2.1.88" evidence="7"/>
<dbReference type="FunFam" id="3.40.309.10:FF:000005">
    <property type="entry name" value="1-pyrroline-5-carboxylate dehydrogenase 1"/>
    <property type="match status" value="1"/>
</dbReference>
<evidence type="ECO:0000259" key="9">
    <source>
        <dbReference type="Pfam" id="PF00171"/>
    </source>
</evidence>
<dbReference type="Proteomes" id="UP000735302">
    <property type="component" value="Unassembled WGS sequence"/>
</dbReference>
<keyword evidence="11" id="KW-1185">Reference proteome</keyword>
<evidence type="ECO:0000256" key="2">
    <source>
        <dbReference type="ARBA" id="ARBA00009986"/>
    </source>
</evidence>
<reference evidence="10 11" key="1">
    <citation type="journal article" date="2021" name="Elife">
        <title>Chloroplast acquisition without the gene transfer in kleptoplastic sea slugs, Plakobranchus ocellatus.</title>
        <authorList>
            <person name="Maeda T."/>
            <person name="Takahashi S."/>
            <person name="Yoshida T."/>
            <person name="Shimamura S."/>
            <person name="Takaki Y."/>
            <person name="Nagai Y."/>
            <person name="Toyoda A."/>
            <person name="Suzuki Y."/>
            <person name="Arimoto A."/>
            <person name="Ishii H."/>
            <person name="Satoh N."/>
            <person name="Nishiyama T."/>
            <person name="Hasebe M."/>
            <person name="Maruyama T."/>
            <person name="Minagawa J."/>
            <person name="Obokata J."/>
            <person name="Shigenobu S."/>
        </authorList>
    </citation>
    <scope>NUCLEOTIDE SEQUENCE [LARGE SCALE GENOMIC DNA]</scope>
</reference>
<dbReference type="CDD" id="cd07123">
    <property type="entry name" value="ALDH_F4-17_P5CDH"/>
    <property type="match status" value="1"/>
</dbReference>
<dbReference type="SUPFAM" id="SSF53720">
    <property type="entry name" value="ALDH-like"/>
    <property type="match status" value="1"/>
</dbReference>
<evidence type="ECO:0000256" key="5">
    <source>
        <dbReference type="ARBA" id="ARBA00023062"/>
    </source>
</evidence>
<dbReference type="PROSITE" id="PS00070">
    <property type="entry name" value="ALDEHYDE_DEHYDR_CYS"/>
    <property type="match status" value="1"/>
</dbReference>
<dbReference type="FunFam" id="3.40.605.10:FF:000006">
    <property type="entry name" value="1-pyrroline-5-carboxylate dehydrogenase"/>
    <property type="match status" value="1"/>
</dbReference>
<dbReference type="PANTHER" id="PTHR42862:SF1">
    <property type="entry name" value="DELTA-1-PYRROLINE-5-CARBOXYLATE DEHYDROGENASE 2, ISOFORM A-RELATED"/>
    <property type="match status" value="1"/>
</dbReference>
<dbReference type="GO" id="GO:0010133">
    <property type="term" value="P:L-proline catabolic process to L-glutamate"/>
    <property type="evidence" value="ECO:0007669"/>
    <property type="project" value="UniProtKB-UniRule"/>
</dbReference>
<feature type="domain" description="Aldehyde dehydrogenase" evidence="9">
    <location>
        <begin position="85"/>
        <end position="551"/>
    </location>
</feature>
<evidence type="ECO:0000256" key="3">
    <source>
        <dbReference type="ARBA" id="ARBA00023002"/>
    </source>
</evidence>
<comment type="catalytic activity">
    <reaction evidence="6 7">
        <text>L-glutamate 5-semialdehyde + NAD(+) + H2O = L-glutamate + NADH + 2 H(+)</text>
        <dbReference type="Rhea" id="RHEA:30235"/>
        <dbReference type="ChEBI" id="CHEBI:15377"/>
        <dbReference type="ChEBI" id="CHEBI:15378"/>
        <dbReference type="ChEBI" id="CHEBI:29985"/>
        <dbReference type="ChEBI" id="CHEBI:57540"/>
        <dbReference type="ChEBI" id="CHEBI:57945"/>
        <dbReference type="ChEBI" id="CHEBI:58066"/>
        <dbReference type="EC" id="1.2.1.88"/>
    </reaction>
</comment>
<dbReference type="InterPro" id="IPR016162">
    <property type="entry name" value="Ald_DH_N"/>
</dbReference>
<comment type="pathway">
    <text evidence="1 7">Amino-acid degradation; L-proline degradation into L-glutamate; L-glutamate from L-proline: step 2/2.</text>
</comment>
<evidence type="ECO:0000256" key="4">
    <source>
        <dbReference type="ARBA" id="ARBA00023027"/>
    </source>
</evidence>
<dbReference type="Gene3D" id="3.40.309.10">
    <property type="entry name" value="Aldehyde Dehydrogenase, Chain A, domain 2"/>
    <property type="match status" value="1"/>
</dbReference>
<protein>
    <recommendedName>
        <fullName evidence="7 8">Multifunctional fusion protein</fullName>
    </recommendedName>
    <domain>
        <recommendedName>
            <fullName evidence="8">Delta-1-pyrroline-5-carboxylate dehydrogenase</fullName>
            <shortName evidence="8">P5C dehydrogenase</shortName>
        </recommendedName>
        <alternativeName>
            <fullName evidence="7">L-glutamate gamma-semialdehyde dehydrogenase</fullName>
        </alternativeName>
    </domain>
    <domain>
        <recommendedName>
            <fullName evidence="7">L-glutamate gamma-semialdehyde dehydrogenase</fullName>
            <ecNumber evidence="7">1.2.1.88</ecNumber>
        </recommendedName>
    </domain>
</protein>
<dbReference type="GO" id="GO:0005759">
    <property type="term" value="C:mitochondrial matrix"/>
    <property type="evidence" value="ECO:0007669"/>
    <property type="project" value="TreeGrafter"/>
</dbReference>
<evidence type="ECO:0000256" key="8">
    <source>
        <dbReference type="RuleBase" id="RU366030"/>
    </source>
</evidence>
<dbReference type="AlphaFoldDB" id="A0AAV3XWP5"/>
<dbReference type="InterPro" id="IPR016163">
    <property type="entry name" value="Ald_DH_C"/>
</dbReference>
<name>A0AAV3XWP5_9GAST</name>
<comment type="caution">
    <text evidence="10">The sequence shown here is derived from an EMBL/GenBank/DDBJ whole genome shotgun (WGS) entry which is preliminary data.</text>
</comment>
<keyword evidence="3 7" id="KW-0560">Oxidoreductase</keyword>
<dbReference type="NCBIfam" id="TIGR01236">
    <property type="entry name" value="D1pyr5carbox1"/>
    <property type="match status" value="1"/>
</dbReference>
<keyword evidence="5 7" id="KW-0642">Proline metabolism</keyword>
<dbReference type="InterPro" id="IPR016160">
    <property type="entry name" value="Ald_DH_CS_CYS"/>
</dbReference>
<gene>
    <name evidence="10" type="ORF">PoB_000077700</name>
</gene>
<dbReference type="InterPro" id="IPR016161">
    <property type="entry name" value="Ald_DH/histidinol_DH"/>
</dbReference>
<proteinExistence type="inferred from homology"/>
<evidence type="ECO:0000313" key="11">
    <source>
        <dbReference type="Proteomes" id="UP000735302"/>
    </source>
</evidence>
<dbReference type="PANTHER" id="PTHR42862">
    <property type="entry name" value="DELTA-1-PYRROLINE-5-CARBOXYLATE DEHYDROGENASE 1, ISOFORM A-RELATED"/>
    <property type="match status" value="1"/>
</dbReference>
<sequence length="569" mass="62866">MSGLLKTTMASERCLSRSQATNLLNAGLRCLSSTYTATNEPMLEFAKGSKETQELEKVMGQYKDPVDVPIVIGDEEIRTELVQRQVAPFDHKRTVATFYYATPEIIKKAIESSLKARVDWEKRPLQERCDIFLRAADLISKEHRMNVIASTMLGQAKNVFQAEIDAAAELVDFLRFDVQFAQRTTSYHPVSTEPNVTKNTMVYRGLEGFWAAVCPFNFTAIGGHLPMAPALMGNVSLWKPSDTAVLSNYTVFKIYREAGLPPGVINFVPADGPTYGDTITASPHLAGLNFTGSVATFQRLWKQIGQNLDTYSNFPRLIGECGGKNMHFVHPSADIESVANGTVRSAYEFNGQKCSACSRLYVPESVWPKLKERFLSILSDVKMGSPLDRENLVTAVIDAKAFARIKGYIEHAKSSPNLSILAGGKCDDSVGYFVEPTIVLTKDPKDKIMQEEIFGPVLTVYVYPDNQMMETVEVAKNTSPFALTAAVYVEDEAAKAQLVDAFRFNAGNFYINDKSTGSIVGQQPFGGSRRSGTNDKAGGPLYMAKFTSPQAIKETFVPLKNWSYPSLEK</sequence>
<evidence type="ECO:0000256" key="7">
    <source>
        <dbReference type="RuleBase" id="RU366016"/>
    </source>
</evidence>
<evidence type="ECO:0000313" key="10">
    <source>
        <dbReference type="EMBL" id="GFN74271.1"/>
    </source>
</evidence>
<dbReference type="InterPro" id="IPR005931">
    <property type="entry name" value="P5CDH/ALDH4A1"/>
</dbReference>